<keyword evidence="1" id="KW-1133">Transmembrane helix</keyword>
<feature type="transmembrane region" description="Helical" evidence="1">
    <location>
        <begin position="52"/>
        <end position="72"/>
    </location>
</feature>
<name>A0A4R0YLR6_9GAMM</name>
<reference evidence="2 3" key="1">
    <citation type="submission" date="2019-02" db="EMBL/GenBank/DDBJ databases">
        <title>Dyella amyloliquefaciens sp. nov., isolated from forest soil.</title>
        <authorList>
            <person name="Gao Z.-H."/>
            <person name="Qiu L.-H."/>
        </authorList>
    </citation>
    <scope>NUCLEOTIDE SEQUENCE [LARGE SCALE GENOMIC DNA]</scope>
    <source>
        <strain evidence="2 3">KACC 12747</strain>
    </source>
</reference>
<proteinExistence type="predicted"/>
<keyword evidence="1" id="KW-0812">Transmembrane</keyword>
<feature type="transmembrane region" description="Helical" evidence="1">
    <location>
        <begin position="21"/>
        <end position="46"/>
    </location>
</feature>
<accession>A0A4R0YLR6</accession>
<evidence type="ECO:0000256" key="1">
    <source>
        <dbReference type="SAM" id="Phobius"/>
    </source>
</evidence>
<dbReference type="Proteomes" id="UP000291822">
    <property type="component" value="Unassembled WGS sequence"/>
</dbReference>
<protein>
    <submittedName>
        <fullName evidence="2">YcxB family protein</fullName>
    </submittedName>
</protein>
<keyword evidence="3" id="KW-1185">Reference proteome</keyword>
<dbReference type="AlphaFoldDB" id="A0A4R0YLR6"/>
<evidence type="ECO:0000313" key="3">
    <source>
        <dbReference type="Proteomes" id="UP000291822"/>
    </source>
</evidence>
<evidence type="ECO:0000313" key="2">
    <source>
        <dbReference type="EMBL" id="TCI06381.1"/>
    </source>
</evidence>
<dbReference type="RefSeq" id="WP_131413047.1">
    <property type="nucleotide sequence ID" value="NZ_SJTG01000006.1"/>
</dbReference>
<keyword evidence="1" id="KW-0472">Membrane</keyword>
<gene>
    <name evidence="2" type="ORF">EZM97_33380</name>
</gene>
<sequence>MDDVVTVTAKRTFTSSFVVAAQLWFGTASGYVSALVLAAIMAYVFHDAGSPWITAAAGVAWVALMIPFVLGLQAWRIARWYRTLGPPVFSFDPDSATCRCGEMVTRMPWSGIRRIRLTRKTCFVYITPRAAWFFAREEISRHDEAALLDFARRSGVQLDGKVAA</sequence>
<dbReference type="EMBL" id="SJTG01000006">
    <property type="protein sequence ID" value="TCI06381.1"/>
    <property type="molecule type" value="Genomic_DNA"/>
</dbReference>
<organism evidence="2 3">
    <name type="scientific">Dyella soli</name>
    <dbReference type="NCBI Taxonomy" id="522319"/>
    <lineage>
        <taxon>Bacteria</taxon>
        <taxon>Pseudomonadati</taxon>
        <taxon>Pseudomonadota</taxon>
        <taxon>Gammaproteobacteria</taxon>
        <taxon>Lysobacterales</taxon>
        <taxon>Rhodanobacteraceae</taxon>
        <taxon>Dyella</taxon>
    </lineage>
</organism>
<comment type="caution">
    <text evidence="2">The sequence shown here is derived from an EMBL/GenBank/DDBJ whole genome shotgun (WGS) entry which is preliminary data.</text>
</comment>